<dbReference type="RefSeq" id="XP_049141335.1">
    <property type="nucleotide sequence ID" value="XM_049284192.1"/>
</dbReference>
<accession>A0A9Q8WDU4</accession>
<feature type="region of interest" description="Disordered" evidence="1">
    <location>
        <begin position="128"/>
        <end position="153"/>
    </location>
</feature>
<evidence type="ECO:0000313" key="2">
    <source>
        <dbReference type="EMBL" id="UQC79704.1"/>
    </source>
</evidence>
<keyword evidence="3" id="KW-1185">Reference proteome</keyword>
<evidence type="ECO:0000256" key="1">
    <source>
        <dbReference type="SAM" id="MobiDB-lite"/>
    </source>
</evidence>
<dbReference type="KEGG" id="clup:CLUP02_05184"/>
<dbReference type="AlphaFoldDB" id="A0A9Q8WDU4"/>
<protein>
    <submittedName>
        <fullName evidence="2">Uncharacterized protein</fullName>
    </submittedName>
</protein>
<organism evidence="2 3">
    <name type="scientific">Colletotrichum lupini</name>
    <dbReference type="NCBI Taxonomy" id="145971"/>
    <lineage>
        <taxon>Eukaryota</taxon>
        <taxon>Fungi</taxon>
        <taxon>Dikarya</taxon>
        <taxon>Ascomycota</taxon>
        <taxon>Pezizomycotina</taxon>
        <taxon>Sordariomycetes</taxon>
        <taxon>Hypocreomycetidae</taxon>
        <taxon>Glomerellales</taxon>
        <taxon>Glomerellaceae</taxon>
        <taxon>Colletotrichum</taxon>
        <taxon>Colletotrichum acutatum species complex</taxon>
    </lineage>
</organism>
<dbReference type="GeneID" id="73339202"/>
<gene>
    <name evidence="2" type="ORF">CLUP02_05184</name>
</gene>
<reference evidence="2" key="1">
    <citation type="journal article" date="2021" name="Mol. Plant Microbe Interact.">
        <title>Complete Genome Sequence of the Plant-Pathogenic Fungus Colletotrichum lupini.</title>
        <authorList>
            <person name="Baroncelli R."/>
            <person name="Pensec F."/>
            <person name="Da Lio D."/>
            <person name="Boufleur T."/>
            <person name="Vicente I."/>
            <person name="Sarrocco S."/>
            <person name="Picot A."/>
            <person name="Baraldi E."/>
            <person name="Sukno S."/>
            <person name="Thon M."/>
            <person name="Le Floch G."/>
        </authorList>
    </citation>
    <scope>NUCLEOTIDE SEQUENCE</scope>
    <source>
        <strain evidence="2">IMI 504893</strain>
    </source>
</reference>
<name>A0A9Q8WDU4_9PEZI</name>
<dbReference type="EMBL" id="CP019475">
    <property type="protein sequence ID" value="UQC79704.1"/>
    <property type="molecule type" value="Genomic_DNA"/>
</dbReference>
<sequence length="153" mass="17503">MKLSTRKPEPCLVMPRPPNVHIIKHALLPIFYWKSLLHRYSLSSFCSVLIESEQGERRAKSRFASPPMTTTVMDEVSNICRTKLQPVSFSMSFNTHRIQEPLRPRLETLLHRLTTNLHQFEHRHSVDTAHATTPTGELGIPSALLSINQRGPE</sequence>
<evidence type="ECO:0000313" key="3">
    <source>
        <dbReference type="Proteomes" id="UP000830671"/>
    </source>
</evidence>
<dbReference type="Proteomes" id="UP000830671">
    <property type="component" value="Chromosome 3"/>
</dbReference>
<proteinExistence type="predicted"/>